<name>A0A0P1AUY2_PLAHL</name>
<evidence type="ECO:0000313" key="1">
    <source>
        <dbReference type="EMBL" id="CEG44978.1"/>
    </source>
</evidence>
<evidence type="ECO:0000313" key="2">
    <source>
        <dbReference type="Proteomes" id="UP000054928"/>
    </source>
</evidence>
<dbReference type="GeneID" id="36396356"/>
<dbReference type="EMBL" id="CCYD01001336">
    <property type="protein sequence ID" value="CEG44978.1"/>
    <property type="molecule type" value="Genomic_DNA"/>
</dbReference>
<dbReference type="Proteomes" id="UP000054928">
    <property type="component" value="Unassembled WGS sequence"/>
</dbReference>
<organism evidence="1 2">
    <name type="scientific">Plasmopara halstedii</name>
    <name type="common">Downy mildew of sunflower</name>
    <dbReference type="NCBI Taxonomy" id="4781"/>
    <lineage>
        <taxon>Eukaryota</taxon>
        <taxon>Sar</taxon>
        <taxon>Stramenopiles</taxon>
        <taxon>Oomycota</taxon>
        <taxon>Peronosporomycetes</taxon>
        <taxon>Peronosporales</taxon>
        <taxon>Peronosporaceae</taxon>
        <taxon>Plasmopara</taxon>
    </lineage>
</organism>
<accession>A0A0P1AUY2</accession>
<sequence length="130" mass="15016">MDGYRQSLLGRALADALQDLEKEQYENGADISGNTGKLDGDLLFTYFDQAMQLELSDNGQENLTQTFTHDLLKLTGRVTAFNRFENDWSLLAQVRSQDIHLDHSLLNLHLPHEHHEQELSMRLKLRKIPR</sequence>
<protein>
    <submittedName>
        <fullName evidence="1">Uncharacterized protein</fullName>
    </submittedName>
</protein>
<keyword evidence="2" id="KW-1185">Reference proteome</keyword>
<proteinExistence type="predicted"/>
<dbReference type="AlphaFoldDB" id="A0A0P1AUY2"/>
<reference evidence="2" key="1">
    <citation type="submission" date="2014-09" db="EMBL/GenBank/DDBJ databases">
        <authorList>
            <person name="Sharma Rahul"/>
            <person name="Thines Marco"/>
        </authorList>
    </citation>
    <scope>NUCLEOTIDE SEQUENCE [LARGE SCALE GENOMIC DNA]</scope>
</reference>
<dbReference type="OMA" id="DMEKECS"/>
<dbReference type="OrthoDB" id="149732at2759"/>
<dbReference type="RefSeq" id="XP_024581347.1">
    <property type="nucleotide sequence ID" value="XM_024715673.1"/>
</dbReference>